<accession>A0A6A6YJS0</accession>
<dbReference type="RefSeq" id="XP_033576066.1">
    <property type="nucleotide sequence ID" value="XM_033718399.1"/>
</dbReference>
<evidence type="ECO:0000256" key="1">
    <source>
        <dbReference type="SAM" id="Phobius"/>
    </source>
</evidence>
<reference evidence="2 4" key="1">
    <citation type="journal article" date="2020" name="Stud. Mycol.">
        <title>101 Dothideomycetes genomes: a test case for predicting lifestyles and emergence of pathogens.</title>
        <authorList>
            <person name="Haridas S."/>
            <person name="Albert R."/>
            <person name="Binder M."/>
            <person name="Bloem J."/>
            <person name="Labutti K."/>
            <person name="Salamov A."/>
            <person name="Andreopoulos B."/>
            <person name="Baker S."/>
            <person name="Barry K."/>
            <person name="Bills G."/>
            <person name="Bluhm B."/>
            <person name="Cannon C."/>
            <person name="Castanera R."/>
            <person name="Culley D."/>
            <person name="Daum C."/>
            <person name="Ezra D."/>
            <person name="Gonzalez J."/>
            <person name="Henrissat B."/>
            <person name="Kuo A."/>
            <person name="Liang C."/>
            <person name="Lipzen A."/>
            <person name="Lutzoni F."/>
            <person name="Magnuson J."/>
            <person name="Mondo S."/>
            <person name="Nolan M."/>
            <person name="Ohm R."/>
            <person name="Pangilinan J."/>
            <person name="Park H.-J."/>
            <person name="Ramirez L."/>
            <person name="Alfaro M."/>
            <person name="Sun H."/>
            <person name="Tritt A."/>
            <person name="Yoshinaga Y."/>
            <person name="Zwiers L.-H."/>
            <person name="Turgeon B."/>
            <person name="Goodwin S."/>
            <person name="Spatafora J."/>
            <person name="Crous P."/>
            <person name="Grigoriev I."/>
        </authorList>
    </citation>
    <scope>NUCLEOTIDE SEQUENCE</scope>
    <source>
        <strain evidence="2 4">CBS 304.34</strain>
    </source>
</reference>
<reference evidence="4" key="2">
    <citation type="submission" date="2020-04" db="EMBL/GenBank/DDBJ databases">
        <authorList>
            <consortium name="NCBI Genome Project"/>
        </authorList>
    </citation>
    <scope>NUCLEOTIDE SEQUENCE</scope>
    <source>
        <strain evidence="4">CBS 304.34</strain>
    </source>
</reference>
<keyword evidence="3" id="KW-1185">Reference proteome</keyword>
<keyword evidence="1" id="KW-0812">Transmembrane</keyword>
<evidence type="ECO:0000313" key="4">
    <source>
        <dbReference type="RefSeq" id="XP_033576066.1"/>
    </source>
</evidence>
<dbReference type="Proteomes" id="UP000504636">
    <property type="component" value="Unplaced"/>
</dbReference>
<sequence>MGLPPSKHDYEDEASISPGSFTVFTHRRYTEWSIWLGGAICLQAGARTISLLGLKQSLHRG</sequence>
<dbReference type="AlphaFoldDB" id="A0A6A6YJS0"/>
<keyword evidence="1" id="KW-0472">Membrane</keyword>
<proteinExistence type="predicted"/>
<evidence type="ECO:0000313" key="3">
    <source>
        <dbReference type="Proteomes" id="UP000504636"/>
    </source>
</evidence>
<evidence type="ECO:0000313" key="2">
    <source>
        <dbReference type="EMBL" id="KAF2809102.1"/>
    </source>
</evidence>
<gene>
    <name evidence="2 4" type="ORF">BDZ99DRAFT_45469</name>
</gene>
<keyword evidence="1" id="KW-1133">Transmembrane helix</keyword>
<dbReference type="EMBL" id="MU003702">
    <property type="protein sequence ID" value="KAF2809102.1"/>
    <property type="molecule type" value="Genomic_DNA"/>
</dbReference>
<protein>
    <submittedName>
        <fullName evidence="2 4">Uncharacterized protein</fullName>
    </submittedName>
</protein>
<reference evidence="4" key="3">
    <citation type="submission" date="2025-04" db="UniProtKB">
        <authorList>
            <consortium name="RefSeq"/>
        </authorList>
    </citation>
    <scope>IDENTIFICATION</scope>
    <source>
        <strain evidence="4">CBS 304.34</strain>
    </source>
</reference>
<feature type="transmembrane region" description="Helical" evidence="1">
    <location>
        <begin position="32"/>
        <end position="54"/>
    </location>
</feature>
<organism evidence="2">
    <name type="scientific">Mytilinidion resinicola</name>
    <dbReference type="NCBI Taxonomy" id="574789"/>
    <lineage>
        <taxon>Eukaryota</taxon>
        <taxon>Fungi</taxon>
        <taxon>Dikarya</taxon>
        <taxon>Ascomycota</taxon>
        <taxon>Pezizomycotina</taxon>
        <taxon>Dothideomycetes</taxon>
        <taxon>Pleosporomycetidae</taxon>
        <taxon>Mytilinidiales</taxon>
        <taxon>Mytilinidiaceae</taxon>
        <taxon>Mytilinidion</taxon>
    </lineage>
</organism>
<name>A0A6A6YJS0_9PEZI</name>
<dbReference type="GeneID" id="54459292"/>